<dbReference type="OrthoDB" id="9796019at2"/>
<gene>
    <name evidence="6" type="ORF">A4R43_20540</name>
</gene>
<dbReference type="KEGG" id="aab:A4R43_20540"/>
<dbReference type="PROSITE" id="PS50977">
    <property type="entry name" value="HTH_TETR_2"/>
    <property type="match status" value="1"/>
</dbReference>
<dbReference type="SUPFAM" id="SSF48498">
    <property type="entry name" value="Tetracyclin repressor-like, C-terminal domain"/>
    <property type="match status" value="1"/>
</dbReference>
<dbReference type="EMBL" id="CP015163">
    <property type="protein sequence ID" value="AXB44599.1"/>
    <property type="molecule type" value="Genomic_DNA"/>
</dbReference>
<dbReference type="GO" id="GO:0000976">
    <property type="term" value="F:transcription cis-regulatory region binding"/>
    <property type="evidence" value="ECO:0007669"/>
    <property type="project" value="TreeGrafter"/>
</dbReference>
<dbReference type="Gene3D" id="1.10.10.60">
    <property type="entry name" value="Homeodomain-like"/>
    <property type="match status" value="1"/>
</dbReference>
<evidence type="ECO:0000256" key="1">
    <source>
        <dbReference type="ARBA" id="ARBA00023015"/>
    </source>
</evidence>
<evidence type="ECO:0000313" key="6">
    <source>
        <dbReference type="EMBL" id="AXB44599.1"/>
    </source>
</evidence>
<evidence type="ECO:0000256" key="3">
    <source>
        <dbReference type="ARBA" id="ARBA00023163"/>
    </source>
</evidence>
<evidence type="ECO:0000256" key="4">
    <source>
        <dbReference type="PROSITE-ProRule" id="PRU00335"/>
    </source>
</evidence>
<dbReference type="AlphaFoldDB" id="A0A344L975"/>
<keyword evidence="1" id="KW-0805">Transcription regulation</keyword>
<evidence type="ECO:0000313" key="7">
    <source>
        <dbReference type="Proteomes" id="UP000250434"/>
    </source>
</evidence>
<keyword evidence="7" id="KW-1185">Reference proteome</keyword>
<dbReference type="SUPFAM" id="SSF46689">
    <property type="entry name" value="Homeodomain-like"/>
    <property type="match status" value="1"/>
</dbReference>
<protein>
    <submittedName>
        <fullName evidence="6">TetR family transcriptional regulator</fullName>
    </submittedName>
</protein>
<reference evidence="6 7" key="1">
    <citation type="submission" date="2016-04" db="EMBL/GenBank/DDBJ databases">
        <title>Complete genome sequence and analysis of deep-sea sediment isolate, Amycolatopsis sp. WP1.</title>
        <authorList>
            <person name="Wang H."/>
            <person name="Chen S."/>
            <person name="Wu Q."/>
        </authorList>
    </citation>
    <scope>NUCLEOTIDE SEQUENCE [LARGE SCALE GENOMIC DNA]</scope>
    <source>
        <strain evidence="6 7">WP1</strain>
    </source>
</reference>
<feature type="DNA-binding region" description="H-T-H motif" evidence="4">
    <location>
        <begin position="37"/>
        <end position="56"/>
    </location>
</feature>
<proteinExistence type="predicted"/>
<name>A0A344L975_9PSEU</name>
<dbReference type="PANTHER" id="PTHR30055:SF148">
    <property type="entry name" value="TETR-FAMILY TRANSCRIPTIONAL REGULATOR"/>
    <property type="match status" value="1"/>
</dbReference>
<dbReference type="Proteomes" id="UP000250434">
    <property type="component" value="Chromosome"/>
</dbReference>
<sequence length="197" mass="21941">MSEARGPDPTRRSERSRKAILSAAMELMTESGYAKTSIEAIAARAGVGKQTIYRWWPSKAAVIFDALLDLTEGQQGFGLLETGDLKEDLKHALRATAEELADPKFDVSFRALAIEIQYDPKLAGHWREKMLGPALEATKERLRSAQRSGEIDDELDLDVAVEMLYGPLYHRWLLQTAPVTTQHADAVVDLAMRAMSR</sequence>
<feature type="domain" description="HTH tetR-type" evidence="5">
    <location>
        <begin position="14"/>
        <end position="74"/>
    </location>
</feature>
<dbReference type="InterPro" id="IPR001647">
    <property type="entry name" value="HTH_TetR"/>
</dbReference>
<organism evidence="6 7">
    <name type="scientific">Amycolatopsis albispora</name>
    <dbReference type="NCBI Taxonomy" id="1804986"/>
    <lineage>
        <taxon>Bacteria</taxon>
        <taxon>Bacillati</taxon>
        <taxon>Actinomycetota</taxon>
        <taxon>Actinomycetes</taxon>
        <taxon>Pseudonocardiales</taxon>
        <taxon>Pseudonocardiaceae</taxon>
        <taxon>Amycolatopsis</taxon>
    </lineage>
</organism>
<evidence type="ECO:0000259" key="5">
    <source>
        <dbReference type="PROSITE" id="PS50977"/>
    </source>
</evidence>
<dbReference type="Gene3D" id="1.10.357.10">
    <property type="entry name" value="Tetracycline Repressor, domain 2"/>
    <property type="match status" value="1"/>
</dbReference>
<dbReference type="InterPro" id="IPR009057">
    <property type="entry name" value="Homeodomain-like_sf"/>
</dbReference>
<evidence type="ECO:0000256" key="2">
    <source>
        <dbReference type="ARBA" id="ARBA00023125"/>
    </source>
</evidence>
<keyword evidence="2 4" id="KW-0238">DNA-binding</keyword>
<dbReference type="RefSeq" id="WP_113693852.1">
    <property type="nucleotide sequence ID" value="NZ_CP015163.1"/>
</dbReference>
<dbReference type="PANTHER" id="PTHR30055">
    <property type="entry name" value="HTH-TYPE TRANSCRIPTIONAL REGULATOR RUTR"/>
    <property type="match status" value="1"/>
</dbReference>
<dbReference type="Pfam" id="PF16859">
    <property type="entry name" value="TetR_C_11"/>
    <property type="match status" value="1"/>
</dbReference>
<accession>A0A344L975</accession>
<dbReference type="InterPro" id="IPR011075">
    <property type="entry name" value="TetR_C"/>
</dbReference>
<dbReference type="GO" id="GO:0003700">
    <property type="term" value="F:DNA-binding transcription factor activity"/>
    <property type="evidence" value="ECO:0007669"/>
    <property type="project" value="TreeGrafter"/>
</dbReference>
<keyword evidence="3" id="KW-0804">Transcription</keyword>
<dbReference type="PRINTS" id="PR00455">
    <property type="entry name" value="HTHTETR"/>
</dbReference>
<dbReference type="InterPro" id="IPR036271">
    <property type="entry name" value="Tet_transcr_reg_TetR-rel_C_sf"/>
</dbReference>
<dbReference type="InterPro" id="IPR050109">
    <property type="entry name" value="HTH-type_TetR-like_transc_reg"/>
</dbReference>
<dbReference type="Pfam" id="PF00440">
    <property type="entry name" value="TetR_N"/>
    <property type="match status" value="1"/>
</dbReference>